<dbReference type="Gene3D" id="1.10.357.150">
    <property type="match status" value="1"/>
</dbReference>
<keyword evidence="5" id="KW-1185">Reference proteome</keyword>
<dbReference type="Gene3D" id="3.20.20.70">
    <property type="entry name" value="Aldolase class I"/>
    <property type="match status" value="1"/>
</dbReference>
<dbReference type="GO" id="GO:0005737">
    <property type="term" value="C:cytoplasm"/>
    <property type="evidence" value="ECO:0007669"/>
    <property type="project" value="GOC"/>
</dbReference>
<evidence type="ECO:0000256" key="1">
    <source>
        <dbReference type="ARBA" id="ARBA00001917"/>
    </source>
</evidence>
<dbReference type="InterPro" id="IPR046362">
    <property type="entry name" value="Zw10/DSL1_C_sf"/>
</dbReference>
<comment type="caution">
    <text evidence="4">The sequence shown here is derived from an EMBL/GenBank/DDBJ whole genome shotgun (WGS) entry which is preliminary data.</text>
</comment>
<feature type="region of interest" description="Disordered" evidence="2">
    <location>
        <begin position="15"/>
        <end position="49"/>
    </location>
</feature>
<dbReference type="InterPro" id="IPR055148">
    <property type="entry name" value="ZW10_C_2"/>
</dbReference>
<dbReference type="Proteomes" id="UP000559256">
    <property type="component" value="Unassembled WGS sequence"/>
</dbReference>
<dbReference type="InterPro" id="IPR037396">
    <property type="entry name" value="FMN_HAD"/>
</dbReference>
<dbReference type="InterPro" id="IPR013785">
    <property type="entry name" value="Aldolase_TIM"/>
</dbReference>
<dbReference type="InterPro" id="IPR019367">
    <property type="entry name" value="PDZ-binding_CRIPT"/>
</dbReference>
<feature type="compositionally biased region" description="Low complexity" evidence="2">
    <location>
        <begin position="954"/>
        <end position="969"/>
    </location>
</feature>
<evidence type="ECO:0000313" key="5">
    <source>
        <dbReference type="Proteomes" id="UP000559256"/>
    </source>
</evidence>
<gene>
    <name evidence="4" type="ORF">D9758_007785</name>
</gene>
<organism evidence="4 5">
    <name type="scientific">Tetrapyrgos nigripes</name>
    <dbReference type="NCBI Taxonomy" id="182062"/>
    <lineage>
        <taxon>Eukaryota</taxon>
        <taxon>Fungi</taxon>
        <taxon>Dikarya</taxon>
        <taxon>Basidiomycota</taxon>
        <taxon>Agaricomycotina</taxon>
        <taxon>Agaricomycetes</taxon>
        <taxon>Agaricomycetidae</taxon>
        <taxon>Agaricales</taxon>
        <taxon>Marasmiineae</taxon>
        <taxon>Marasmiaceae</taxon>
        <taxon>Tetrapyrgos</taxon>
    </lineage>
</organism>
<feature type="domain" description="FMN hydroxy acid dehydrogenase" evidence="3">
    <location>
        <begin position="114"/>
        <end position="452"/>
    </location>
</feature>
<dbReference type="SUPFAM" id="SSF51395">
    <property type="entry name" value="FMN-linked oxidoreductases"/>
    <property type="match status" value="1"/>
</dbReference>
<dbReference type="Pfam" id="PF10235">
    <property type="entry name" value="Cript"/>
    <property type="match status" value="1"/>
</dbReference>
<dbReference type="GO" id="GO:1990423">
    <property type="term" value="C:RZZ complex"/>
    <property type="evidence" value="ECO:0007669"/>
    <property type="project" value="TreeGrafter"/>
</dbReference>
<evidence type="ECO:0000256" key="2">
    <source>
        <dbReference type="SAM" id="MobiDB-lite"/>
    </source>
</evidence>
<dbReference type="Pfam" id="PF22766">
    <property type="entry name" value="ZW10_C2"/>
    <property type="match status" value="1"/>
</dbReference>
<protein>
    <recommendedName>
        <fullName evidence="3">FMN hydroxy acid dehydrogenase domain-containing protein</fullName>
    </recommendedName>
</protein>
<feature type="region of interest" description="Disordered" evidence="2">
    <location>
        <begin position="814"/>
        <end position="983"/>
    </location>
</feature>
<dbReference type="PROSITE" id="PS51349">
    <property type="entry name" value="FMN_HYDROXY_ACID_DH_2"/>
    <property type="match status" value="1"/>
</dbReference>
<dbReference type="GO" id="GO:0016491">
    <property type="term" value="F:oxidoreductase activity"/>
    <property type="evidence" value="ECO:0007669"/>
    <property type="project" value="InterPro"/>
</dbReference>
<dbReference type="Pfam" id="PF01070">
    <property type="entry name" value="FMN_dh"/>
    <property type="match status" value="2"/>
</dbReference>
<feature type="compositionally biased region" description="Acidic residues" evidence="2">
    <location>
        <begin position="879"/>
        <end position="902"/>
    </location>
</feature>
<accession>A0A8H5CY69</accession>
<dbReference type="InterPro" id="IPR000262">
    <property type="entry name" value="FMN-dep_DH"/>
</dbReference>
<dbReference type="GO" id="GO:0007094">
    <property type="term" value="P:mitotic spindle assembly checkpoint signaling"/>
    <property type="evidence" value="ECO:0007669"/>
    <property type="project" value="TreeGrafter"/>
</dbReference>
<dbReference type="GO" id="GO:0006888">
    <property type="term" value="P:endoplasmic reticulum to Golgi vesicle-mediated transport"/>
    <property type="evidence" value="ECO:0007669"/>
    <property type="project" value="TreeGrafter"/>
</dbReference>
<reference evidence="4 5" key="1">
    <citation type="journal article" date="2020" name="ISME J.">
        <title>Uncovering the hidden diversity of litter-decomposition mechanisms in mushroom-forming fungi.</title>
        <authorList>
            <person name="Floudas D."/>
            <person name="Bentzer J."/>
            <person name="Ahren D."/>
            <person name="Johansson T."/>
            <person name="Persson P."/>
            <person name="Tunlid A."/>
        </authorList>
    </citation>
    <scope>NUCLEOTIDE SEQUENCE [LARGE SCALE GENOMIC DNA]</scope>
    <source>
        <strain evidence="4 5">CBS 291.85</strain>
    </source>
</reference>
<proteinExistence type="predicted"/>
<dbReference type="PANTHER" id="PTHR12205">
    <property type="entry name" value="CENTROMERE/KINETOCHORE PROTEIN ZW10"/>
    <property type="match status" value="1"/>
</dbReference>
<dbReference type="PANTHER" id="PTHR12205:SF0">
    <property type="entry name" value="CENTROMERE_KINETOCHORE PROTEIN ZW10 HOMOLOG"/>
    <property type="match status" value="1"/>
</dbReference>
<dbReference type="EMBL" id="JAACJM010000076">
    <property type="protein sequence ID" value="KAF5350224.1"/>
    <property type="molecule type" value="Genomic_DNA"/>
</dbReference>
<evidence type="ECO:0000313" key="4">
    <source>
        <dbReference type="EMBL" id="KAF5350224.1"/>
    </source>
</evidence>
<evidence type="ECO:0000259" key="3">
    <source>
        <dbReference type="PROSITE" id="PS51349"/>
    </source>
</evidence>
<sequence>MVCKKCERKLSKVAAPDPFTSSSSSIKDGSRKVGENKLLSRPGSSKNRFQPYQGKCKDCKQPCTQNKAKYCHGCAYKKGLCSICIQYALSVTIDREGLPDTGLDTKDWVSRELPPLEDMWDLNDFQIAAKNTLAARWYNSYRTAALNEVTYQDNLNIWSKIRINGFSFRDVSKVNLQTSILGHKFSAPFFIAPAAKAGHANKSAELSLASAAGKAGILYVPSISSTKSLEEIADAKVKGQVMFHQEYIWSNRSKLVDELRRMEKADYKAIFLTVDNTGVNGIRTRSSRFTGDTDETGHSATFDLQALAELRNLTTLPIVPKGIKTAADARKCLDLGFPAIYVSNHGGRVLDGAPTAVEILLDIRRNAPEVFDRMEVYADGGVRRGNHIIMLLALGARAVGLGRSPMFANIYGEEGVTRMIDMLSTELETEMKLMASLNARLKALTTNVDTLSHSLSDPKVLTFTHPVSHSLTFHKTGLVPSLLRSLSAHSALAQEYTKAKIIYEALLHLSGINSKYQALSALIQAGRLPETVEACRHLDQLLLESTVALNESSIMTDIRRKFNAAKARTEDQLNDAYLRSVVVSPYELVIYPSTEVRQSETLIDLDAVLTSMSPDSLQNHLLTLRRDVCTHCVNSLLTQPMSISATLERAHKLTFTPSPPNDEVLSSRLENLTETLEFLNFHLLSHLPPSQSSAFPKTLCKPISSSVLNNLIIPSLPKSFNDLRRYLSLVANAVAFEEQCLVGTLGNDPRDKPIRAWADEVGSHYERRRRELILDSTRQLVLTPEELSRTFEAHVDLPTPGPDIIVVQPDEDINGVADNANDAWGFDDDKEQENVDQNGEGAREKVDDSGDGDAWGFDDEDGSETTDNPPETNGHNHEEVDDDAWGWNDDEDVGEVEDDDPWGESKAKSDSQPSRPPPAPSIKSPKVATKLEKLANKGKKNLNGDSPMNSPALKTPLSPAAPKSPPTTSQQEKRPPQLNVTPKETFIVSERMNDILSIVKDILHEAQEFIESRLVSASEVYSHPGSILFQTAPSVLDLYRALHPVVFSAQMDSIEGPMRFSNNCLYLSGEVEKISKTEVGTAKDRLSECSQRLKILGDSWYHDTTEKYRQVINDIIEEGAAGFQYTGEQDRYDECESAMNRVLQETRRLAPKWKGILTRSKYYTAIGLVTDAALSRVLRDIIALPDIPEVESHQLSELCRILHALEGLFVEEHDPDQRSFVVAYVPSWLKFSYLSELLEASLADITYLFEEGALVDFEIQELATLVRALFADTPLRTNTINKIMNGHPVPSS</sequence>
<comment type="cofactor">
    <cofactor evidence="1">
        <name>FMN</name>
        <dbReference type="ChEBI" id="CHEBI:58210"/>
    </cofactor>
</comment>
<dbReference type="OrthoDB" id="534815at2759"/>
<name>A0A8H5CY69_9AGAR</name>